<dbReference type="AlphaFoldDB" id="A0A8H5T1P9"/>
<accession>A0A8H5T1P9</accession>
<dbReference type="OrthoDB" id="4845755at2759"/>
<organism evidence="2 3">
    <name type="scientific">Fusarium heterosporum</name>
    <dbReference type="NCBI Taxonomy" id="42747"/>
    <lineage>
        <taxon>Eukaryota</taxon>
        <taxon>Fungi</taxon>
        <taxon>Dikarya</taxon>
        <taxon>Ascomycota</taxon>
        <taxon>Pezizomycotina</taxon>
        <taxon>Sordariomycetes</taxon>
        <taxon>Hypocreomycetidae</taxon>
        <taxon>Hypocreales</taxon>
        <taxon>Nectriaceae</taxon>
        <taxon>Fusarium</taxon>
        <taxon>Fusarium heterosporum species complex</taxon>
    </lineage>
</organism>
<name>A0A8H5T1P9_FUSHE</name>
<evidence type="ECO:0000256" key="1">
    <source>
        <dbReference type="SAM" id="MobiDB-lite"/>
    </source>
</evidence>
<proteinExistence type="predicted"/>
<dbReference type="EMBL" id="JAAGWQ010000186">
    <property type="protein sequence ID" value="KAF5660959.1"/>
    <property type="molecule type" value="Genomic_DNA"/>
</dbReference>
<evidence type="ECO:0000313" key="3">
    <source>
        <dbReference type="Proteomes" id="UP000567885"/>
    </source>
</evidence>
<gene>
    <name evidence="2" type="ORF">FHETE_8624</name>
</gene>
<dbReference type="Proteomes" id="UP000567885">
    <property type="component" value="Unassembled WGS sequence"/>
</dbReference>
<feature type="compositionally biased region" description="Low complexity" evidence="1">
    <location>
        <begin position="97"/>
        <end position="115"/>
    </location>
</feature>
<sequence>MEQASIDGRRRNKYSTAAVNQTRKSETESSSLRPASPPRSNPWNSAKKPAASPLNGMFPPLPKLQALRSPIETSTTGVSRTSLLPPELSRSVDDTAPPSTTIGSTSPSSNASSSSRHIFEAAAPRAAENLWKCPFGADVVDGTPVVVHMRGPPETVAHCLRYMYTGTIDICEYDSHRPWKSLQIPRCALAYTVAVYLRMARLASHLLREVENTAVELGTLIQGEYLRQNLDCAQWVQFSWHFENALELILQEKPDQLMMPMKLAMASILDAIIFWVVKQPLFNSELRSSWRRIMQKSLRDIAEYKQLQRNALHTTLLPREAVLRELFEEMKPRTEEEITRSAGTQTENTPVVPGERDDRKHTFPAVRRERRCSL</sequence>
<comment type="caution">
    <text evidence="2">The sequence shown here is derived from an EMBL/GenBank/DDBJ whole genome shotgun (WGS) entry which is preliminary data.</text>
</comment>
<evidence type="ECO:0000313" key="2">
    <source>
        <dbReference type="EMBL" id="KAF5660959.1"/>
    </source>
</evidence>
<evidence type="ECO:0008006" key="4">
    <source>
        <dbReference type="Google" id="ProtNLM"/>
    </source>
</evidence>
<reference evidence="2 3" key="1">
    <citation type="submission" date="2020-05" db="EMBL/GenBank/DDBJ databases">
        <title>Identification and distribution of gene clusters putatively required for synthesis of sphingolipid metabolism inhibitors in phylogenetically diverse species of the filamentous fungus Fusarium.</title>
        <authorList>
            <person name="Kim H.-S."/>
            <person name="Busman M."/>
            <person name="Brown D.W."/>
            <person name="Divon H."/>
            <person name="Uhlig S."/>
            <person name="Proctor R.H."/>
        </authorList>
    </citation>
    <scope>NUCLEOTIDE SEQUENCE [LARGE SCALE GENOMIC DNA]</scope>
    <source>
        <strain evidence="2 3">NRRL 20693</strain>
    </source>
</reference>
<feature type="region of interest" description="Disordered" evidence="1">
    <location>
        <begin position="1"/>
        <end position="116"/>
    </location>
</feature>
<feature type="compositionally biased region" description="Polar residues" evidence="1">
    <location>
        <begin position="71"/>
        <end position="82"/>
    </location>
</feature>
<keyword evidence="3" id="KW-1185">Reference proteome</keyword>
<feature type="region of interest" description="Disordered" evidence="1">
    <location>
        <begin position="334"/>
        <end position="362"/>
    </location>
</feature>
<protein>
    <recommendedName>
        <fullName evidence="4">BTB domain-containing protein</fullName>
    </recommendedName>
</protein>